<feature type="transmembrane region" description="Helical" evidence="5">
    <location>
        <begin position="328"/>
        <end position="349"/>
    </location>
</feature>
<dbReference type="InterPro" id="IPR002347">
    <property type="entry name" value="SDR_fam"/>
</dbReference>
<dbReference type="Gene3D" id="3.40.50.720">
    <property type="entry name" value="NAD(P)-binding Rossmann-like Domain"/>
    <property type="match status" value="1"/>
</dbReference>
<dbReference type="InterPro" id="IPR036291">
    <property type="entry name" value="NAD(P)-bd_dom_sf"/>
</dbReference>
<evidence type="ECO:0000313" key="8">
    <source>
        <dbReference type="Proteomes" id="UP001500620"/>
    </source>
</evidence>
<gene>
    <name evidence="7" type="ORF">GCM10022255_044220</name>
</gene>
<evidence type="ECO:0000256" key="2">
    <source>
        <dbReference type="ARBA" id="ARBA00023002"/>
    </source>
</evidence>
<dbReference type="PANTHER" id="PTHR44196">
    <property type="entry name" value="DEHYDROGENASE/REDUCTASE SDR FAMILY MEMBER 7B"/>
    <property type="match status" value="1"/>
</dbReference>
<sequence>MRLEWFGRGYAFGMRHQGVRQVVVLTGASGGIGRATARLFAGRGAAVALLARGEAGLKAAAKEVEELGGTALPIEVDMADEREVDAAATRVENELGAIDVWVNDAFTSVFAPFMQIEPEEFRRVTEVSYLGFVFGTRAALARMLPRDRGAIVQVGSALAYRGIPLQSAYCGAKHAIQGFNESLRAELLHDRRNVHVTMVQMPAVNTPQFGWVLSRLGRRAQPVPPIYQPEIAARAVVYAADHPKRREYWVGASTVGTLIADKFAPALLDRYLARTGYDSQQTPQPRDPRQPRNLWQPADEHADFGAHGDFDERSTRRSPQLWASQHHGLIAAVAGAGLAVAAAGAAVLARGR</sequence>
<dbReference type="SMART" id="SM00822">
    <property type="entry name" value="PKS_KR"/>
    <property type="match status" value="1"/>
</dbReference>
<dbReference type="PROSITE" id="PS00061">
    <property type="entry name" value="ADH_SHORT"/>
    <property type="match status" value="1"/>
</dbReference>
<feature type="domain" description="Ketoreductase" evidence="6">
    <location>
        <begin position="21"/>
        <end position="207"/>
    </location>
</feature>
<keyword evidence="5" id="KW-0812">Transmembrane</keyword>
<evidence type="ECO:0000256" key="5">
    <source>
        <dbReference type="SAM" id="Phobius"/>
    </source>
</evidence>
<evidence type="ECO:0000256" key="3">
    <source>
        <dbReference type="RuleBase" id="RU000363"/>
    </source>
</evidence>
<evidence type="ECO:0000313" key="7">
    <source>
        <dbReference type="EMBL" id="GAA4251466.1"/>
    </source>
</evidence>
<evidence type="ECO:0000259" key="6">
    <source>
        <dbReference type="SMART" id="SM00822"/>
    </source>
</evidence>
<comment type="similarity">
    <text evidence="1 3">Belongs to the short-chain dehydrogenases/reductases (SDR) family.</text>
</comment>
<organism evidence="7 8">
    <name type="scientific">Dactylosporangium darangshiense</name>
    <dbReference type="NCBI Taxonomy" id="579108"/>
    <lineage>
        <taxon>Bacteria</taxon>
        <taxon>Bacillati</taxon>
        <taxon>Actinomycetota</taxon>
        <taxon>Actinomycetes</taxon>
        <taxon>Micromonosporales</taxon>
        <taxon>Micromonosporaceae</taxon>
        <taxon>Dactylosporangium</taxon>
    </lineage>
</organism>
<dbReference type="Pfam" id="PF00106">
    <property type="entry name" value="adh_short"/>
    <property type="match status" value="1"/>
</dbReference>
<name>A0ABP8DAR8_9ACTN</name>
<reference evidence="8" key="1">
    <citation type="journal article" date="2019" name="Int. J. Syst. Evol. Microbiol.">
        <title>The Global Catalogue of Microorganisms (GCM) 10K type strain sequencing project: providing services to taxonomists for standard genome sequencing and annotation.</title>
        <authorList>
            <consortium name="The Broad Institute Genomics Platform"/>
            <consortium name="The Broad Institute Genome Sequencing Center for Infectious Disease"/>
            <person name="Wu L."/>
            <person name="Ma J."/>
        </authorList>
    </citation>
    <scope>NUCLEOTIDE SEQUENCE [LARGE SCALE GENOMIC DNA]</scope>
    <source>
        <strain evidence="8">JCM 17441</strain>
    </source>
</reference>
<dbReference type="NCBIfam" id="NF005495">
    <property type="entry name" value="PRK07109.1"/>
    <property type="match status" value="1"/>
</dbReference>
<dbReference type="EMBL" id="BAABAT010000011">
    <property type="protein sequence ID" value="GAA4251466.1"/>
    <property type="molecule type" value="Genomic_DNA"/>
</dbReference>
<dbReference type="InterPro" id="IPR020904">
    <property type="entry name" value="Sc_DH/Rdtase_CS"/>
</dbReference>
<keyword evidence="5" id="KW-0472">Membrane</keyword>
<accession>A0ABP8DAR8</accession>
<dbReference type="CDD" id="cd05360">
    <property type="entry name" value="SDR_c3"/>
    <property type="match status" value="1"/>
</dbReference>
<evidence type="ECO:0000256" key="4">
    <source>
        <dbReference type="SAM" id="MobiDB-lite"/>
    </source>
</evidence>
<dbReference type="SUPFAM" id="SSF51735">
    <property type="entry name" value="NAD(P)-binding Rossmann-fold domains"/>
    <property type="match status" value="1"/>
</dbReference>
<proteinExistence type="inferred from homology"/>
<feature type="compositionally biased region" description="Basic and acidic residues" evidence="4">
    <location>
        <begin position="298"/>
        <end position="315"/>
    </location>
</feature>
<dbReference type="PANTHER" id="PTHR44196:SF1">
    <property type="entry name" value="DEHYDROGENASE_REDUCTASE SDR FAMILY MEMBER 7B"/>
    <property type="match status" value="1"/>
</dbReference>
<dbReference type="Proteomes" id="UP001500620">
    <property type="component" value="Unassembled WGS sequence"/>
</dbReference>
<dbReference type="PRINTS" id="PR00081">
    <property type="entry name" value="GDHRDH"/>
</dbReference>
<dbReference type="PRINTS" id="PR00080">
    <property type="entry name" value="SDRFAMILY"/>
</dbReference>
<keyword evidence="8" id="KW-1185">Reference proteome</keyword>
<keyword evidence="2" id="KW-0560">Oxidoreductase</keyword>
<protein>
    <submittedName>
        <fullName evidence="7">SDR family oxidoreductase</fullName>
    </submittedName>
</protein>
<comment type="caution">
    <text evidence="7">The sequence shown here is derived from an EMBL/GenBank/DDBJ whole genome shotgun (WGS) entry which is preliminary data.</text>
</comment>
<evidence type="ECO:0000256" key="1">
    <source>
        <dbReference type="ARBA" id="ARBA00006484"/>
    </source>
</evidence>
<keyword evidence="5" id="KW-1133">Transmembrane helix</keyword>
<dbReference type="InterPro" id="IPR057326">
    <property type="entry name" value="KR_dom"/>
</dbReference>
<feature type="region of interest" description="Disordered" evidence="4">
    <location>
        <begin position="276"/>
        <end position="318"/>
    </location>
</feature>